<dbReference type="InterPro" id="IPR033659">
    <property type="entry name" value="Ferrochelatase_N"/>
</dbReference>
<dbReference type="RefSeq" id="WP_069810034.1">
    <property type="nucleotide sequence ID" value="NZ_CP017305.1"/>
</dbReference>
<keyword evidence="6" id="KW-0456">Lyase</keyword>
<dbReference type="STRING" id="274537.BIU88_07310"/>
<keyword evidence="10" id="KW-1185">Reference proteome</keyword>
<evidence type="ECO:0000256" key="4">
    <source>
        <dbReference type="ARBA" id="ARBA00023004"/>
    </source>
</evidence>
<sequence>MVAFTVSGRRYRVVLVTYGEVEKLTVRALWPSSRKIIEVITRKIVKLPKLLIYMIADYRSAKHYLDWKLHRYRSRLVEINRQQALGVEAALRRNPRFAGDADEIEVADAYYFVPPYLEEVLDRFRGCSDGIVVVPMFPVESAFSCGPACQMVIDHFGENHLGALRVVRGLWKDEALHRLYLDHLFASLPSGWKGSESKGKQGLVLVIHGTIVKNRRGEKPSVFTGLEETMEFFRVMREKIMADPRNAFGEVKLGCLNHSRGGEWTPETVERALEEFAAEGTGSVAMFPFGYFADNSETDYEAKKMLERSSAGRKHYIPCINDSPAFAEWLASRIATEIGVLDVQREAFGGGQPGK</sequence>
<evidence type="ECO:0000313" key="10">
    <source>
        <dbReference type="Proteomes" id="UP000095185"/>
    </source>
</evidence>
<comment type="pathway">
    <text evidence="1">Porphyrin-containing compound metabolism; protoheme biosynthesis.</text>
</comment>
<keyword evidence="4" id="KW-0408">Iron</keyword>
<evidence type="ECO:0000256" key="3">
    <source>
        <dbReference type="ARBA" id="ARBA00013215"/>
    </source>
</evidence>
<gene>
    <name evidence="9" type="ORF">BIU88_07310</name>
</gene>
<dbReference type="Gene3D" id="3.40.50.1400">
    <property type="match status" value="2"/>
</dbReference>
<dbReference type="UniPathway" id="UPA00252"/>
<dbReference type="KEGG" id="clz:BIU88_07310"/>
<evidence type="ECO:0000256" key="7">
    <source>
        <dbReference type="ARBA" id="ARBA00023244"/>
    </source>
</evidence>
<evidence type="ECO:0000256" key="5">
    <source>
        <dbReference type="ARBA" id="ARBA00023133"/>
    </source>
</evidence>
<dbReference type="InterPro" id="IPR001015">
    <property type="entry name" value="Ferrochelatase"/>
</dbReference>
<evidence type="ECO:0000256" key="1">
    <source>
        <dbReference type="ARBA" id="ARBA00004744"/>
    </source>
</evidence>
<evidence type="ECO:0000256" key="2">
    <source>
        <dbReference type="ARBA" id="ARBA00007718"/>
    </source>
</evidence>
<dbReference type="OrthoDB" id="596770at2"/>
<keyword evidence="5" id="KW-0350">Heme biosynthesis</keyword>
<reference evidence="9" key="1">
    <citation type="submission" date="2016-09" db="EMBL/GenBank/DDBJ databases">
        <title>Genome sequence of Chlorobaculum limnaeum.</title>
        <authorList>
            <person name="Liu Z."/>
            <person name="Tank M."/>
            <person name="Bryant D.A."/>
        </authorList>
    </citation>
    <scope>NUCLEOTIDE SEQUENCE [LARGE SCALE GENOMIC DNA]</scope>
    <source>
        <strain evidence="9">DSM 1677</strain>
    </source>
</reference>
<dbReference type="Proteomes" id="UP000095185">
    <property type="component" value="Chromosome"/>
</dbReference>
<dbReference type="GO" id="GO:0006783">
    <property type="term" value="P:heme biosynthetic process"/>
    <property type="evidence" value="ECO:0007669"/>
    <property type="project" value="UniProtKB-KW"/>
</dbReference>
<evidence type="ECO:0000256" key="8">
    <source>
        <dbReference type="ARBA" id="ARBA00024536"/>
    </source>
</evidence>
<dbReference type="GO" id="GO:0004325">
    <property type="term" value="F:ferrochelatase activity"/>
    <property type="evidence" value="ECO:0007669"/>
    <property type="project" value="InterPro"/>
</dbReference>
<proteinExistence type="inferred from homology"/>
<protein>
    <recommendedName>
        <fullName evidence="3">coproporphyrin ferrochelatase</fullName>
        <ecNumber evidence="3">4.99.1.9</ecNumber>
    </recommendedName>
</protein>
<dbReference type="CDD" id="cd00419">
    <property type="entry name" value="Ferrochelatase_C"/>
    <property type="match status" value="1"/>
</dbReference>
<dbReference type="Pfam" id="PF00762">
    <property type="entry name" value="Ferrochelatase"/>
    <property type="match status" value="1"/>
</dbReference>
<name>A0A1D8D0N5_CHLLM</name>
<dbReference type="EC" id="4.99.1.9" evidence="3"/>
<dbReference type="AlphaFoldDB" id="A0A1D8D0N5"/>
<dbReference type="InterPro" id="IPR033644">
    <property type="entry name" value="Ferrochelatase_C"/>
</dbReference>
<dbReference type="SUPFAM" id="SSF53800">
    <property type="entry name" value="Chelatase"/>
    <property type="match status" value="1"/>
</dbReference>
<organism evidence="9 10">
    <name type="scientific">Chlorobaculum limnaeum</name>
    <dbReference type="NCBI Taxonomy" id="274537"/>
    <lineage>
        <taxon>Bacteria</taxon>
        <taxon>Pseudomonadati</taxon>
        <taxon>Chlorobiota</taxon>
        <taxon>Chlorobiia</taxon>
        <taxon>Chlorobiales</taxon>
        <taxon>Chlorobiaceae</taxon>
        <taxon>Chlorobaculum</taxon>
    </lineage>
</organism>
<evidence type="ECO:0000313" key="9">
    <source>
        <dbReference type="EMBL" id="AOS83971.1"/>
    </source>
</evidence>
<comment type="similarity">
    <text evidence="2">Belongs to the ferrochelatase family.</text>
</comment>
<dbReference type="CDD" id="cd03411">
    <property type="entry name" value="Ferrochelatase_N"/>
    <property type="match status" value="1"/>
</dbReference>
<accession>A0A1D8D0N5</accession>
<comment type="catalytic activity">
    <reaction evidence="8">
        <text>Fe-coproporphyrin III + 2 H(+) = coproporphyrin III + Fe(2+)</text>
        <dbReference type="Rhea" id="RHEA:49572"/>
        <dbReference type="ChEBI" id="CHEBI:15378"/>
        <dbReference type="ChEBI" id="CHEBI:29033"/>
        <dbReference type="ChEBI" id="CHEBI:68438"/>
        <dbReference type="ChEBI" id="CHEBI:131725"/>
        <dbReference type="EC" id="4.99.1.9"/>
    </reaction>
    <physiologicalReaction direction="right-to-left" evidence="8">
        <dbReference type="Rhea" id="RHEA:49574"/>
    </physiologicalReaction>
</comment>
<keyword evidence="7" id="KW-0627">Porphyrin biosynthesis</keyword>
<dbReference type="EMBL" id="CP017305">
    <property type="protein sequence ID" value="AOS83971.1"/>
    <property type="molecule type" value="Genomic_DNA"/>
</dbReference>
<evidence type="ECO:0000256" key="6">
    <source>
        <dbReference type="ARBA" id="ARBA00023239"/>
    </source>
</evidence>